<evidence type="ECO:0000313" key="2">
    <source>
        <dbReference type="EMBL" id="MBL0003086.1"/>
    </source>
</evidence>
<proteinExistence type="predicted"/>
<dbReference type="SUPFAM" id="SSF55811">
    <property type="entry name" value="Nudix"/>
    <property type="match status" value="1"/>
</dbReference>
<dbReference type="EMBL" id="JADKGK010000009">
    <property type="protein sequence ID" value="MBL0003086.1"/>
    <property type="molecule type" value="Genomic_DNA"/>
</dbReference>
<gene>
    <name evidence="2" type="ORF">IPP00_03555</name>
</gene>
<name>A0A9D7T7P3_9MICO</name>
<accession>A0A9D7T7P3</accession>
<dbReference type="GO" id="GO:0016787">
    <property type="term" value="F:hydrolase activity"/>
    <property type="evidence" value="ECO:0007669"/>
    <property type="project" value="UniProtKB-KW"/>
</dbReference>
<reference evidence="2" key="1">
    <citation type="submission" date="2020-10" db="EMBL/GenBank/DDBJ databases">
        <title>Connecting structure to function with the recovery of over 1000 high-quality activated sludge metagenome-assembled genomes encoding full-length rRNA genes using long-read sequencing.</title>
        <authorList>
            <person name="Singleton C.M."/>
            <person name="Petriglieri F."/>
            <person name="Kristensen J.M."/>
            <person name="Kirkegaard R.H."/>
            <person name="Michaelsen T.Y."/>
            <person name="Andersen M.H."/>
            <person name="Karst S.M."/>
            <person name="Dueholm M.S."/>
            <person name="Nielsen P.H."/>
            <person name="Albertsen M."/>
        </authorList>
    </citation>
    <scope>NUCLEOTIDE SEQUENCE</scope>
    <source>
        <strain evidence="2">Ribe_18-Q3-R11-54_MAXAC.001</strain>
    </source>
</reference>
<dbReference type="AlphaFoldDB" id="A0A9D7T7P3"/>
<dbReference type="Gene3D" id="3.90.79.10">
    <property type="entry name" value="Nucleoside Triphosphate Pyrophosphohydrolase"/>
    <property type="match status" value="1"/>
</dbReference>
<dbReference type="Pfam" id="PF00293">
    <property type="entry name" value="NUDIX"/>
    <property type="match status" value="1"/>
</dbReference>
<dbReference type="InterPro" id="IPR000086">
    <property type="entry name" value="NUDIX_hydrolase_dom"/>
</dbReference>
<sequence length="167" mass="18851">MTTVFTGKFVSVEHEEVRLPGGRMLMTEWVTRPDGVRVIAQRADGRVLISHEWRIELSARDHRLPGGKVEGVEPLVAAQQELREETGFVAGEWTPIGSTQALSMIRYRVHFFLARDLTYRPAHHDEGEDIRVKWIDLDTVIQMAYDGQIGEDASALQLLRLGAGRFG</sequence>
<dbReference type="InterPro" id="IPR015797">
    <property type="entry name" value="NUDIX_hydrolase-like_dom_sf"/>
</dbReference>
<comment type="caution">
    <text evidence="2">The sequence shown here is derived from an EMBL/GenBank/DDBJ whole genome shotgun (WGS) entry which is preliminary data.</text>
</comment>
<keyword evidence="2" id="KW-0378">Hydrolase</keyword>
<protein>
    <submittedName>
        <fullName evidence="2">NUDIX hydrolase</fullName>
    </submittedName>
</protein>
<evidence type="ECO:0000259" key="1">
    <source>
        <dbReference type="PROSITE" id="PS51462"/>
    </source>
</evidence>
<organism evidence="2 3">
    <name type="scientific">Candidatus Phosphoribacter hodrii</name>
    <dbReference type="NCBI Taxonomy" id="2953743"/>
    <lineage>
        <taxon>Bacteria</taxon>
        <taxon>Bacillati</taxon>
        <taxon>Actinomycetota</taxon>
        <taxon>Actinomycetes</taxon>
        <taxon>Micrococcales</taxon>
        <taxon>Dermatophilaceae</taxon>
        <taxon>Candidatus Phosphoribacter</taxon>
    </lineage>
</organism>
<dbReference type="PROSITE" id="PS51462">
    <property type="entry name" value="NUDIX"/>
    <property type="match status" value="1"/>
</dbReference>
<evidence type="ECO:0000313" key="3">
    <source>
        <dbReference type="Proteomes" id="UP000886632"/>
    </source>
</evidence>
<dbReference type="Proteomes" id="UP000886632">
    <property type="component" value="Unassembled WGS sequence"/>
</dbReference>
<feature type="domain" description="Nudix hydrolase" evidence="1">
    <location>
        <begin position="16"/>
        <end position="160"/>
    </location>
</feature>